<evidence type="ECO:0000313" key="5">
    <source>
        <dbReference type="Proteomes" id="UP000198372"/>
    </source>
</evidence>
<evidence type="ECO:0000256" key="3">
    <source>
        <dbReference type="ARBA" id="ARBA00023274"/>
    </source>
</evidence>
<sequence length="158" mass="17815">MVRTRQTKPERKQRSALTDVVAREYTIHLHTKVHGQGFKHVRSGSRPPSHASLALVILTIIASPSLSHTQRAPTAVKAVKEFARKAMGTKKVLLDVNLNAAIWGKGIKNVPHRIRVRLHRRRNDDEDAHKDEKLYTMVTFVPTKDFKGLQTTAVDADE</sequence>
<evidence type="ECO:0000313" key="4">
    <source>
        <dbReference type="EMBL" id="SCV70407.1"/>
    </source>
</evidence>
<gene>
    <name evidence="4" type="ORF">BQ2448_1801</name>
</gene>
<protein>
    <submittedName>
        <fullName evidence="4">BQ2448_1801 protein</fullName>
    </submittedName>
</protein>
<evidence type="ECO:0000256" key="1">
    <source>
        <dbReference type="ARBA" id="ARBA00010808"/>
    </source>
</evidence>
<comment type="similarity">
    <text evidence="1">Belongs to the eukaryotic ribosomal protein eL31 family.</text>
</comment>
<dbReference type="InterPro" id="IPR000054">
    <property type="entry name" value="Ribosomal_eL31"/>
</dbReference>
<dbReference type="GO" id="GO:0003735">
    <property type="term" value="F:structural constituent of ribosome"/>
    <property type="evidence" value="ECO:0007669"/>
    <property type="project" value="InterPro"/>
</dbReference>
<dbReference type="SMART" id="SM01380">
    <property type="entry name" value="Ribosomal_L31e"/>
    <property type="match status" value="1"/>
</dbReference>
<organism evidence="4 5">
    <name type="scientific">Microbotryum intermedium</name>
    <dbReference type="NCBI Taxonomy" id="269621"/>
    <lineage>
        <taxon>Eukaryota</taxon>
        <taxon>Fungi</taxon>
        <taxon>Dikarya</taxon>
        <taxon>Basidiomycota</taxon>
        <taxon>Pucciniomycotina</taxon>
        <taxon>Microbotryomycetes</taxon>
        <taxon>Microbotryales</taxon>
        <taxon>Microbotryaceae</taxon>
        <taxon>Microbotryum</taxon>
    </lineage>
</organism>
<dbReference type="OrthoDB" id="9739313at2759"/>
<proteinExistence type="inferred from homology"/>
<dbReference type="EMBL" id="FMSP01000005">
    <property type="protein sequence ID" value="SCV70407.1"/>
    <property type="molecule type" value="Genomic_DNA"/>
</dbReference>
<dbReference type="AlphaFoldDB" id="A0A238FB68"/>
<dbReference type="Pfam" id="PF01198">
    <property type="entry name" value="Ribosomal_L31e"/>
    <property type="match status" value="1"/>
</dbReference>
<keyword evidence="3" id="KW-0687">Ribonucleoprotein</keyword>
<dbReference type="SUPFAM" id="SSF54575">
    <property type="entry name" value="Ribosomal protein L31e"/>
    <property type="match status" value="1"/>
</dbReference>
<accession>A0A238FB68</accession>
<dbReference type="STRING" id="269621.A0A238FB68"/>
<keyword evidence="5" id="KW-1185">Reference proteome</keyword>
<keyword evidence="2" id="KW-0689">Ribosomal protein</keyword>
<dbReference type="Gene3D" id="3.10.440.10">
    <property type="match status" value="1"/>
</dbReference>
<dbReference type="PANTHER" id="PTHR10956">
    <property type="entry name" value="60S RIBOSOMAL PROTEIN L31"/>
    <property type="match status" value="1"/>
</dbReference>
<dbReference type="Proteomes" id="UP000198372">
    <property type="component" value="Unassembled WGS sequence"/>
</dbReference>
<dbReference type="GO" id="GO:0022625">
    <property type="term" value="C:cytosolic large ribosomal subunit"/>
    <property type="evidence" value="ECO:0007669"/>
    <property type="project" value="TreeGrafter"/>
</dbReference>
<dbReference type="PANTHER" id="PTHR10956:SF0">
    <property type="entry name" value="60S RIBOSOMAL PROTEIN L31"/>
    <property type="match status" value="1"/>
</dbReference>
<name>A0A238FB68_9BASI</name>
<dbReference type="FunFam" id="3.10.440.10:FF:000001">
    <property type="entry name" value="60S ribosomal protein L31"/>
    <property type="match status" value="1"/>
</dbReference>
<dbReference type="GO" id="GO:0002181">
    <property type="term" value="P:cytoplasmic translation"/>
    <property type="evidence" value="ECO:0007669"/>
    <property type="project" value="TreeGrafter"/>
</dbReference>
<reference evidence="5" key="1">
    <citation type="submission" date="2016-09" db="EMBL/GenBank/DDBJ databases">
        <authorList>
            <person name="Jeantristanb JTB J.-T."/>
            <person name="Ricardo R."/>
        </authorList>
    </citation>
    <scope>NUCLEOTIDE SEQUENCE [LARGE SCALE GENOMIC DNA]</scope>
</reference>
<dbReference type="InterPro" id="IPR023621">
    <property type="entry name" value="Ribosomal_eL31_dom_sf"/>
</dbReference>
<evidence type="ECO:0000256" key="2">
    <source>
        <dbReference type="ARBA" id="ARBA00022980"/>
    </source>
</evidence>